<name>A0A6N3XAY7_9SYNE</name>
<dbReference type="AlphaFoldDB" id="A0A6N3XAY7"/>
<dbReference type="Proteomes" id="UP000035054">
    <property type="component" value="Unassembled WGS sequence"/>
</dbReference>
<reference evidence="1 2" key="1">
    <citation type="submission" date="2015-01" db="EMBL/GenBank/DDBJ databases">
        <title>Lifestyle Evolution in Cyanobacterial Symbionts of Sponges.</title>
        <authorList>
            <person name="Burgsdorf I."/>
            <person name="Slaby B.M."/>
            <person name="Handley K.M."/>
            <person name="Haber M."/>
            <person name="Blom J."/>
            <person name="Marshall C.W."/>
            <person name="Gilbert J.A."/>
            <person name="Hentschel U."/>
            <person name="Steindler L."/>
        </authorList>
    </citation>
    <scope>NUCLEOTIDE SEQUENCE [LARGE SCALE GENOMIC DNA]</scope>
    <source>
        <strain evidence="1">142</strain>
    </source>
</reference>
<dbReference type="InterPro" id="IPR025455">
    <property type="entry name" value="DUF4276"/>
</dbReference>
<organism evidence="1 2">
    <name type="scientific">Candidatus Synechococcus spongiarum 142</name>
    <dbReference type="NCBI Taxonomy" id="1608213"/>
    <lineage>
        <taxon>Bacteria</taxon>
        <taxon>Bacillati</taxon>
        <taxon>Cyanobacteriota</taxon>
        <taxon>Cyanophyceae</taxon>
        <taxon>Synechococcales</taxon>
        <taxon>Synechococcaceae</taxon>
        <taxon>Synechococcus</taxon>
    </lineage>
</organism>
<accession>A0A6N3XAY7</accession>
<protein>
    <recommendedName>
        <fullName evidence="3">DUF4276 domain-containing protein</fullName>
    </recommendedName>
</protein>
<evidence type="ECO:0000313" key="1">
    <source>
        <dbReference type="EMBL" id="KKZ14075.1"/>
    </source>
</evidence>
<sequence length="187" mass="21360">MIVLLSEEQSMGECLKVIISQLWTGSREGADWLVLSFQGKSDLKRSIPKKMKGWNYGNPHFIILQDNDGGDCIATKQELCKVADSCEKPFHVRIVCQELESWLLGDLEAIRRAYPQAKVQARAKFRKPDKLRNASQELGRLINVQTKVQRAKIISQQLDLTKNKSESFNVFIKTLQQLIQKEQVSSK</sequence>
<dbReference type="Pfam" id="PF14103">
    <property type="entry name" value="DUF4276"/>
    <property type="match status" value="1"/>
</dbReference>
<evidence type="ECO:0000313" key="2">
    <source>
        <dbReference type="Proteomes" id="UP000035054"/>
    </source>
</evidence>
<comment type="caution">
    <text evidence="1">The sequence shown here is derived from an EMBL/GenBank/DDBJ whole genome shotgun (WGS) entry which is preliminary data.</text>
</comment>
<evidence type="ECO:0008006" key="3">
    <source>
        <dbReference type="Google" id="ProtNLM"/>
    </source>
</evidence>
<gene>
    <name evidence="1" type="ORF">TH68_05730</name>
</gene>
<proteinExistence type="predicted"/>
<dbReference type="EMBL" id="JXUO01000191">
    <property type="protein sequence ID" value="KKZ14075.1"/>
    <property type="molecule type" value="Genomic_DNA"/>
</dbReference>